<name>A0A549YJ17_9BACI</name>
<dbReference type="RefSeq" id="WP_142790925.1">
    <property type="nucleotide sequence ID" value="NZ_VJMZ01000001.1"/>
</dbReference>
<dbReference type="Pfam" id="PF26325">
    <property type="entry name" value="YhjD"/>
    <property type="match status" value="1"/>
</dbReference>
<sequence>MRCLNDEELQLASRFLFLSMAITVIQQDIQHVQAGTFKIKEPYLDMLEAMNTEATNERKDLRKMMRDKSMRVVTLNKNDSFSSYLFLCNGREEKRNYFNPAIRKKVEIIIKELMHKALPPYQHYSVAHTSADYQEDTDTGPSAAPD</sequence>
<comment type="caution">
    <text evidence="1">The sequence shown here is derived from an EMBL/GenBank/DDBJ whole genome shotgun (WGS) entry which is preliminary data.</text>
</comment>
<accession>A0A549YJ17</accession>
<reference evidence="1 2" key="1">
    <citation type="submission" date="2019-07" db="EMBL/GenBank/DDBJ databases">
        <title>Genomic analysis of Lentibacillus sp. NKC851-2.</title>
        <authorList>
            <person name="Oh Y.J."/>
        </authorList>
    </citation>
    <scope>NUCLEOTIDE SEQUENCE [LARGE SCALE GENOMIC DNA]</scope>
    <source>
        <strain evidence="1 2">NKC851-2</strain>
    </source>
</reference>
<keyword evidence="2" id="KW-1185">Reference proteome</keyword>
<organism evidence="1 2">
    <name type="scientific">Lentibacillus cibarius</name>
    <dbReference type="NCBI Taxonomy" id="2583219"/>
    <lineage>
        <taxon>Bacteria</taxon>
        <taxon>Bacillati</taxon>
        <taxon>Bacillota</taxon>
        <taxon>Bacilli</taxon>
        <taxon>Bacillales</taxon>
        <taxon>Bacillaceae</taxon>
        <taxon>Lentibacillus</taxon>
    </lineage>
</organism>
<dbReference type="Proteomes" id="UP000319280">
    <property type="component" value="Unassembled WGS sequence"/>
</dbReference>
<gene>
    <name evidence="1" type="ORF">FH966_09305</name>
</gene>
<dbReference type="AlphaFoldDB" id="A0A549YJ17"/>
<evidence type="ECO:0000313" key="2">
    <source>
        <dbReference type="Proteomes" id="UP000319280"/>
    </source>
</evidence>
<evidence type="ECO:0000313" key="1">
    <source>
        <dbReference type="EMBL" id="TRM11862.1"/>
    </source>
</evidence>
<dbReference type="InterPro" id="IPR058600">
    <property type="entry name" value="YhjD-like"/>
</dbReference>
<proteinExistence type="predicted"/>
<protein>
    <submittedName>
        <fullName evidence="1">Uncharacterized protein</fullName>
    </submittedName>
</protein>
<dbReference type="EMBL" id="VJMZ01000001">
    <property type="protein sequence ID" value="TRM11862.1"/>
    <property type="molecule type" value="Genomic_DNA"/>
</dbReference>